<sequence length="403" mass="45610">MKFHFLLTQDLSSPGGLGRYLPWAKELTRLGHCVRISATHSNYKALHRKKLVINDVEVEYIGQMHVLKKGSKKTYYSLLRFVWVVLNATLRLSWAAMKYPTDVIIVGKPHPMNGIAGILGSKRWRCLLVVDVDDDEEYSGNFRHGWQRKIVGWFQKKLPIWADQVTTNTHYMRQKLQGFGVPLSRVYYLPNGVEPARFPPISAKKIIALKNKLGVADKKIIVYLGSIALVNHPLQLLIEAFIKVHRSDPETTLLLVGGGESIDEVRSIVKEKEIESSVILIGRVPPEEVAKYYAIANVSVDPVYDDLTARGRCPLKLFESWICGVPFVTGDVGDRRLLAGDPPAIKICKPGDPDSLAASIIEILNNKELADRMIELGKERVKEFYWDSLIPRFLRELVSLRTF</sequence>
<accession>A0ABU3NP16</accession>
<dbReference type="EMBL" id="JAUHMF010000002">
    <property type="protein sequence ID" value="MDT8898586.1"/>
    <property type="molecule type" value="Genomic_DNA"/>
</dbReference>
<dbReference type="PANTHER" id="PTHR45947">
    <property type="entry name" value="SULFOQUINOVOSYL TRANSFERASE SQD2"/>
    <property type="match status" value="1"/>
</dbReference>
<dbReference type="CDD" id="cd03794">
    <property type="entry name" value="GT4_WbuB-like"/>
    <property type="match status" value="1"/>
</dbReference>
<gene>
    <name evidence="3" type="ORF">QYE77_09920</name>
</gene>
<dbReference type="Gene3D" id="3.40.50.2000">
    <property type="entry name" value="Glycogen Phosphorylase B"/>
    <property type="match status" value="2"/>
</dbReference>
<dbReference type="RefSeq" id="WP_315625249.1">
    <property type="nucleotide sequence ID" value="NZ_JAUHMF010000002.1"/>
</dbReference>
<dbReference type="SUPFAM" id="SSF53756">
    <property type="entry name" value="UDP-Glycosyltransferase/glycogen phosphorylase"/>
    <property type="match status" value="1"/>
</dbReference>
<dbReference type="Pfam" id="PF00534">
    <property type="entry name" value="Glycos_transf_1"/>
    <property type="match status" value="1"/>
</dbReference>
<evidence type="ECO:0000259" key="2">
    <source>
        <dbReference type="Pfam" id="PF13579"/>
    </source>
</evidence>
<dbReference type="Pfam" id="PF13579">
    <property type="entry name" value="Glyco_trans_4_4"/>
    <property type="match status" value="1"/>
</dbReference>
<evidence type="ECO:0000313" key="3">
    <source>
        <dbReference type="EMBL" id="MDT8898586.1"/>
    </source>
</evidence>
<proteinExistence type="predicted"/>
<protein>
    <submittedName>
        <fullName evidence="3">Glycosyltransferase family 4 protein</fullName>
    </submittedName>
</protein>
<dbReference type="InterPro" id="IPR050194">
    <property type="entry name" value="Glycosyltransferase_grp1"/>
</dbReference>
<dbReference type="PANTHER" id="PTHR45947:SF3">
    <property type="entry name" value="SULFOQUINOVOSYL TRANSFERASE SQD2"/>
    <property type="match status" value="1"/>
</dbReference>
<feature type="domain" description="Glycosyltransferase subfamily 4-like N-terminal" evidence="2">
    <location>
        <begin position="15"/>
        <end position="192"/>
    </location>
</feature>
<evidence type="ECO:0000313" key="4">
    <source>
        <dbReference type="Proteomes" id="UP001254165"/>
    </source>
</evidence>
<reference evidence="3 4" key="1">
    <citation type="submission" date="2023-07" db="EMBL/GenBank/DDBJ databases">
        <title>Novel species of Thermanaerothrix with wide hydrolytic capabilities.</title>
        <authorList>
            <person name="Zayulina K.S."/>
            <person name="Podosokorskaya O.A."/>
            <person name="Elcheninov A.G."/>
        </authorList>
    </citation>
    <scope>NUCLEOTIDE SEQUENCE [LARGE SCALE GENOMIC DNA]</scope>
    <source>
        <strain evidence="3 4">4228-RoL</strain>
    </source>
</reference>
<comment type="caution">
    <text evidence="3">The sequence shown here is derived from an EMBL/GenBank/DDBJ whole genome shotgun (WGS) entry which is preliminary data.</text>
</comment>
<keyword evidence="4" id="KW-1185">Reference proteome</keyword>
<organism evidence="3 4">
    <name type="scientific">Thermanaerothrix solaris</name>
    <dbReference type="NCBI Taxonomy" id="3058434"/>
    <lineage>
        <taxon>Bacteria</taxon>
        <taxon>Bacillati</taxon>
        <taxon>Chloroflexota</taxon>
        <taxon>Anaerolineae</taxon>
        <taxon>Anaerolineales</taxon>
        <taxon>Anaerolineaceae</taxon>
        <taxon>Thermanaerothrix</taxon>
    </lineage>
</organism>
<dbReference type="InterPro" id="IPR001296">
    <property type="entry name" value="Glyco_trans_1"/>
</dbReference>
<feature type="domain" description="Glycosyl transferase family 1" evidence="1">
    <location>
        <begin position="211"/>
        <end position="379"/>
    </location>
</feature>
<dbReference type="InterPro" id="IPR028098">
    <property type="entry name" value="Glyco_trans_4-like_N"/>
</dbReference>
<name>A0ABU3NP16_9CHLR</name>
<evidence type="ECO:0000259" key="1">
    <source>
        <dbReference type="Pfam" id="PF00534"/>
    </source>
</evidence>
<dbReference type="Proteomes" id="UP001254165">
    <property type="component" value="Unassembled WGS sequence"/>
</dbReference>